<accession>A0A0P1GJV0</accession>
<dbReference type="EMBL" id="CYSE01000013">
    <property type="protein sequence ID" value="CUH82420.1"/>
    <property type="molecule type" value="Genomic_DNA"/>
</dbReference>
<dbReference type="PANTHER" id="PTHR42872">
    <property type="entry name" value="PROTEIN-GLUTAMATE METHYLESTERASE/PROTEIN-GLUTAMINE GLUTAMINASE"/>
    <property type="match status" value="1"/>
</dbReference>
<dbReference type="Proteomes" id="UP000054935">
    <property type="component" value="Unassembled WGS sequence"/>
</dbReference>
<dbReference type="RefSeq" id="WP_058249313.1">
    <property type="nucleotide sequence ID" value="NZ_CYSE01000013.1"/>
</dbReference>
<dbReference type="Pfam" id="PF01339">
    <property type="entry name" value="CheB_methylest"/>
    <property type="match status" value="1"/>
</dbReference>
<reference evidence="6 7" key="1">
    <citation type="submission" date="2015-09" db="EMBL/GenBank/DDBJ databases">
        <authorList>
            <consortium name="Swine Surveillance"/>
        </authorList>
    </citation>
    <scope>NUCLEOTIDE SEQUENCE [LARGE SCALE GENOMIC DNA]</scope>
    <source>
        <strain evidence="6 7">CECT 7648</strain>
    </source>
</reference>
<feature type="active site" evidence="4">
    <location>
        <position position="153"/>
    </location>
</feature>
<evidence type="ECO:0000256" key="2">
    <source>
        <dbReference type="ARBA" id="ARBA00039140"/>
    </source>
</evidence>
<evidence type="ECO:0000256" key="1">
    <source>
        <dbReference type="ARBA" id="ARBA00022801"/>
    </source>
</evidence>
<dbReference type="GO" id="GO:0006935">
    <property type="term" value="P:chemotaxis"/>
    <property type="evidence" value="ECO:0007669"/>
    <property type="project" value="UniProtKB-UniRule"/>
</dbReference>
<evidence type="ECO:0000313" key="7">
    <source>
        <dbReference type="Proteomes" id="UP000054935"/>
    </source>
</evidence>
<dbReference type="CDD" id="cd16432">
    <property type="entry name" value="CheB_Rec"/>
    <property type="match status" value="1"/>
</dbReference>
<dbReference type="AlphaFoldDB" id="A0A0P1GJV0"/>
<name>A0A0P1GJV0_9RHOB</name>
<feature type="active site" evidence="4">
    <location>
        <position position="32"/>
    </location>
</feature>
<keyword evidence="1 4" id="KW-0378">Hydrolase</keyword>
<feature type="active site" evidence="4">
    <location>
        <position position="58"/>
    </location>
</feature>
<protein>
    <recommendedName>
        <fullName evidence="2">protein-glutamate methylesterase</fullName>
        <ecNumber evidence="2">3.1.1.61</ecNumber>
    </recommendedName>
</protein>
<feature type="domain" description="CheB-type methylesterase" evidence="5">
    <location>
        <begin position="20"/>
        <end position="211"/>
    </location>
</feature>
<organism evidence="6 7">
    <name type="scientific">Tropicibacter naphthalenivorans</name>
    <dbReference type="NCBI Taxonomy" id="441103"/>
    <lineage>
        <taxon>Bacteria</taxon>
        <taxon>Pseudomonadati</taxon>
        <taxon>Pseudomonadota</taxon>
        <taxon>Alphaproteobacteria</taxon>
        <taxon>Rhodobacterales</taxon>
        <taxon>Roseobacteraceae</taxon>
        <taxon>Tropicibacter</taxon>
    </lineage>
</organism>
<dbReference type="OrthoDB" id="9793421at2"/>
<dbReference type="Gene3D" id="3.40.50.180">
    <property type="entry name" value="Methylesterase CheB, C-terminal domain"/>
    <property type="match status" value="1"/>
</dbReference>
<dbReference type="SUPFAM" id="SSF52738">
    <property type="entry name" value="Methylesterase CheB, C-terminal domain"/>
    <property type="match status" value="1"/>
</dbReference>
<dbReference type="STRING" id="441103.TRN7648_03961"/>
<sequence>MHNLRQSLGKMVQLKNAPNQRSDDPIILIGASTGGIDALLKVLADFGEDCPPTLVVQHTGRGFGESLANLLDKKCKAKVTLAQEEGPIQIGKVIIGAGSQAHLVIKNAPSLMYKLTDFGNVSGHMPSVDALFDSATHLGPRIRAALLTGMGRDGAEGLRKLRLAGAKTIAQDEESSVVYGMPRAAMENGGVELCLPLDKIGAALLADASSRNPKVGGSFK</sequence>
<dbReference type="GO" id="GO:0005737">
    <property type="term" value="C:cytoplasm"/>
    <property type="evidence" value="ECO:0007669"/>
    <property type="project" value="InterPro"/>
</dbReference>
<evidence type="ECO:0000256" key="3">
    <source>
        <dbReference type="ARBA" id="ARBA00048267"/>
    </source>
</evidence>
<evidence type="ECO:0000259" key="5">
    <source>
        <dbReference type="PROSITE" id="PS50122"/>
    </source>
</evidence>
<evidence type="ECO:0000313" key="6">
    <source>
        <dbReference type="EMBL" id="CUH82420.1"/>
    </source>
</evidence>
<proteinExistence type="predicted"/>
<keyword evidence="4" id="KW-0145">Chemotaxis</keyword>
<keyword evidence="7" id="KW-1185">Reference proteome</keyword>
<gene>
    <name evidence="6" type="primary">cheB3</name>
    <name evidence="6" type="ORF">TRN7648_03961</name>
</gene>
<dbReference type="GO" id="GO:0008984">
    <property type="term" value="F:protein-glutamate methylesterase activity"/>
    <property type="evidence" value="ECO:0007669"/>
    <property type="project" value="UniProtKB-EC"/>
</dbReference>
<comment type="catalytic activity">
    <reaction evidence="3">
        <text>[protein]-L-glutamate 5-O-methyl ester + H2O = L-glutamyl-[protein] + methanol + H(+)</text>
        <dbReference type="Rhea" id="RHEA:23236"/>
        <dbReference type="Rhea" id="RHEA-COMP:10208"/>
        <dbReference type="Rhea" id="RHEA-COMP:10311"/>
        <dbReference type="ChEBI" id="CHEBI:15377"/>
        <dbReference type="ChEBI" id="CHEBI:15378"/>
        <dbReference type="ChEBI" id="CHEBI:17790"/>
        <dbReference type="ChEBI" id="CHEBI:29973"/>
        <dbReference type="ChEBI" id="CHEBI:82795"/>
        <dbReference type="EC" id="3.1.1.61"/>
    </reaction>
</comment>
<dbReference type="InterPro" id="IPR035909">
    <property type="entry name" value="CheB_C"/>
</dbReference>
<dbReference type="EC" id="3.1.1.61" evidence="2"/>
<dbReference type="GO" id="GO:0000156">
    <property type="term" value="F:phosphorelay response regulator activity"/>
    <property type="evidence" value="ECO:0007669"/>
    <property type="project" value="InterPro"/>
</dbReference>
<dbReference type="PROSITE" id="PS50122">
    <property type="entry name" value="CHEB"/>
    <property type="match status" value="1"/>
</dbReference>
<evidence type="ECO:0000256" key="4">
    <source>
        <dbReference type="PROSITE-ProRule" id="PRU00050"/>
    </source>
</evidence>
<dbReference type="PANTHER" id="PTHR42872:SF6">
    <property type="entry name" value="PROTEIN-GLUTAMATE METHYLESTERASE_PROTEIN-GLUTAMINE GLUTAMINASE"/>
    <property type="match status" value="1"/>
</dbReference>
<dbReference type="InterPro" id="IPR000673">
    <property type="entry name" value="Sig_transdc_resp-reg_Me-estase"/>
</dbReference>